<dbReference type="PROSITE" id="PS51482">
    <property type="entry name" value="DEGV"/>
    <property type="match status" value="1"/>
</dbReference>
<evidence type="ECO:0000256" key="2">
    <source>
        <dbReference type="ARBA" id="ARBA00023121"/>
    </source>
</evidence>
<dbReference type="GO" id="GO:0008289">
    <property type="term" value="F:lipid binding"/>
    <property type="evidence" value="ECO:0007669"/>
    <property type="project" value="UniProtKB-KW"/>
</dbReference>
<comment type="function">
    <text evidence="1">May bind long-chain fatty acids, such as palmitate, and may play a role in lipid transport or fatty acid metabolism.</text>
</comment>
<dbReference type="Proteomes" id="UP000007434">
    <property type="component" value="Chromosome"/>
</dbReference>
<gene>
    <name evidence="3" type="ordered locus">Halsa_2075</name>
</gene>
<name>E4RJS2_HALHG</name>
<dbReference type="Pfam" id="PF02645">
    <property type="entry name" value="DegV"/>
    <property type="match status" value="1"/>
</dbReference>
<dbReference type="InterPro" id="IPR003797">
    <property type="entry name" value="DegV"/>
</dbReference>
<dbReference type="AlphaFoldDB" id="E4RJS2"/>
<proteinExistence type="predicted"/>
<keyword evidence="2" id="KW-0446">Lipid-binding</keyword>
<dbReference type="Gene3D" id="3.30.1180.10">
    <property type="match status" value="1"/>
</dbReference>
<dbReference type="EMBL" id="CP002304">
    <property type="protein sequence ID" value="ADQ15492.1"/>
    <property type="molecule type" value="Genomic_DNA"/>
</dbReference>
<dbReference type="InterPro" id="IPR050270">
    <property type="entry name" value="DegV_domain_contain"/>
</dbReference>
<dbReference type="RefSeq" id="WP_013406560.1">
    <property type="nucleotide sequence ID" value="NC_014654.1"/>
</dbReference>
<dbReference type="PANTHER" id="PTHR33434">
    <property type="entry name" value="DEGV DOMAIN-CONTAINING PROTEIN DR_1986-RELATED"/>
    <property type="match status" value="1"/>
</dbReference>
<dbReference type="InterPro" id="IPR043168">
    <property type="entry name" value="DegV_C"/>
</dbReference>
<reference evidence="3 4" key="1">
    <citation type="submission" date="2010-11" db="EMBL/GenBank/DDBJ databases">
        <title>Complete sequence of Halanaerobium sp. sapolanicus.</title>
        <authorList>
            <consortium name="US DOE Joint Genome Institute"/>
            <person name="Lucas S."/>
            <person name="Copeland A."/>
            <person name="Lapidus A."/>
            <person name="Cheng J.-F."/>
            <person name="Bruce D."/>
            <person name="Goodwin L."/>
            <person name="Pitluck S."/>
            <person name="Davenport K."/>
            <person name="Detter J.C."/>
            <person name="Han C."/>
            <person name="Tapia R."/>
            <person name="Land M."/>
            <person name="Hauser L."/>
            <person name="Jeffries C."/>
            <person name="Kyrpides N."/>
            <person name="Ivanova N."/>
            <person name="Mikhailova N."/>
            <person name="Begemann M.B."/>
            <person name="Mormile M.R."/>
            <person name="Wall J.D."/>
            <person name="Elias D.A."/>
            <person name="Woyke T."/>
        </authorList>
    </citation>
    <scope>NUCLEOTIDE SEQUENCE [LARGE SCALE GENOMIC DNA]</scope>
    <source>
        <strain evidence="4">sapolanicus</strain>
    </source>
</reference>
<dbReference type="KEGG" id="has:Halsa_2075"/>
<dbReference type="STRING" id="656519.Halsa_2075"/>
<dbReference type="OrthoDB" id="9781230at2"/>
<keyword evidence="4" id="KW-1185">Reference proteome</keyword>
<protein>
    <submittedName>
        <fullName evidence="3">DegV family protein</fullName>
    </submittedName>
</protein>
<dbReference type="eggNOG" id="COG1307">
    <property type="taxonomic scope" value="Bacteria"/>
</dbReference>
<reference evidence="3 4" key="2">
    <citation type="journal article" date="2011" name="J. Bacteriol.">
        <title>Complete Genome Sequence of the Haloalkaliphilic, Hydrogen Producing Halanaerobium hydrogenoformans.</title>
        <authorList>
            <person name="Brown S.D."/>
            <person name="Begemann M.B."/>
            <person name="Mormile M.R."/>
            <person name="Wall J.D."/>
            <person name="Han C.S."/>
            <person name="Goodwin L.A."/>
            <person name="Pitluck S."/>
            <person name="Land M.L."/>
            <person name="Hauser L.J."/>
            <person name="Elias D.A."/>
        </authorList>
    </citation>
    <scope>NUCLEOTIDE SEQUENCE [LARGE SCALE GENOMIC DNA]</scope>
    <source>
        <strain evidence="4">sapolanicus</strain>
    </source>
</reference>
<dbReference type="NCBIfam" id="TIGR00762">
    <property type="entry name" value="DegV"/>
    <property type="match status" value="1"/>
</dbReference>
<accession>E4RJS2</accession>
<evidence type="ECO:0000256" key="1">
    <source>
        <dbReference type="ARBA" id="ARBA00003238"/>
    </source>
</evidence>
<sequence length="285" mass="32162">MKEKIAVVTDSTSDLRKDDLLKYGINSMPLKVIYSDRQYEDRVDITPAEVYNNMEKEVPTTSMPSPQEIEDLYSKLREEGYTHIISIHISAGLSATYSNCKMVADQIEGIEVKVIDSKMLSMALGRLVLYAKKIVDKGQYSFAEIVEMVEKKKEKIEVFFVVETLKYLKKGGRIGKVSGTIGQLLNIKPIISIDEDGVYYTFDKVRGRGRSLKKFFQIIKSRTDQSKEYSVDVMHAAAEEEGQKLLEKIKVLPEVKESYFGEISPVMVVHTGPGLIGVVLSELDE</sequence>
<dbReference type="Gene3D" id="3.40.50.10170">
    <property type="match status" value="1"/>
</dbReference>
<evidence type="ECO:0000313" key="4">
    <source>
        <dbReference type="Proteomes" id="UP000007434"/>
    </source>
</evidence>
<dbReference type="HOGENOM" id="CLU_048251_4_3_9"/>
<evidence type="ECO:0000313" key="3">
    <source>
        <dbReference type="EMBL" id="ADQ15492.1"/>
    </source>
</evidence>
<dbReference type="PANTHER" id="PTHR33434:SF3">
    <property type="entry name" value="DEGV DOMAIN-CONTAINING PROTEIN YITS"/>
    <property type="match status" value="1"/>
</dbReference>
<dbReference type="SUPFAM" id="SSF82549">
    <property type="entry name" value="DAK1/DegV-like"/>
    <property type="match status" value="1"/>
</dbReference>
<organism evidence="3 4">
    <name type="scientific">Halanaerobium hydrogeniformans</name>
    <name type="common">Halanaerobium sp. (strain sapolanicus)</name>
    <dbReference type="NCBI Taxonomy" id="656519"/>
    <lineage>
        <taxon>Bacteria</taxon>
        <taxon>Bacillati</taxon>
        <taxon>Bacillota</taxon>
        <taxon>Clostridia</taxon>
        <taxon>Halanaerobiales</taxon>
        <taxon>Halanaerobiaceae</taxon>
        <taxon>Halanaerobium</taxon>
    </lineage>
</organism>